<evidence type="ECO:0000313" key="2">
    <source>
        <dbReference type="Proteomes" id="UP001485043"/>
    </source>
</evidence>
<reference evidence="1 2" key="1">
    <citation type="journal article" date="2024" name="Nat. Commun.">
        <title>Phylogenomics reveals the evolutionary origins of lichenization in chlorophyte algae.</title>
        <authorList>
            <person name="Puginier C."/>
            <person name="Libourel C."/>
            <person name="Otte J."/>
            <person name="Skaloud P."/>
            <person name="Haon M."/>
            <person name="Grisel S."/>
            <person name="Petersen M."/>
            <person name="Berrin J.G."/>
            <person name="Delaux P.M."/>
            <person name="Dal Grande F."/>
            <person name="Keller J."/>
        </authorList>
    </citation>
    <scope>NUCLEOTIDE SEQUENCE [LARGE SCALE GENOMIC DNA]</scope>
    <source>
        <strain evidence="1 2">SAG 2523</strain>
    </source>
</reference>
<dbReference type="Proteomes" id="UP001485043">
    <property type="component" value="Unassembled WGS sequence"/>
</dbReference>
<accession>A0AAW1SMK1</accession>
<evidence type="ECO:0000313" key="1">
    <source>
        <dbReference type="EMBL" id="KAK9847949.1"/>
    </source>
</evidence>
<dbReference type="AlphaFoldDB" id="A0AAW1SMK1"/>
<dbReference type="EMBL" id="JALJOV010001434">
    <property type="protein sequence ID" value="KAK9847949.1"/>
    <property type="molecule type" value="Genomic_DNA"/>
</dbReference>
<gene>
    <name evidence="1" type="ORF">WJX84_005366</name>
</gene>
<sequence>MAPPTAAWQPKRAAGLAVQGQPLPHDIQAAFYQICSKVEPDEVVTSTQRKKIDRLCPQVVDMVMLDKYSETDVDQDPIFVLKCGHIFTWGTLDGHMALQDAYDVDTEGTCIAMKLLNDELQSVKSCPECREPILGLQRYGRVTNKRVLDLLDRKCFKSNRLELQQAEARLAEVYVADADKAARNGDLTEKALRPMYKVFQNIINRSKRSPSSQVPHLKSG</sequence>
<organism evidence="1 2">
    <name type="scientific">Apatococcus fuscideae</name>
    <dbReference type="NCBI Taxonomy" id="2026836"/>
    <lineage>
        <taxon>Eukaryota</taxon>
        <taxon>Viridiplantae</taxon>
        <taxon>Chlorophyta</taxon>
        <taxon>core chlorophytes</taxon>
        <taxon>Trebouxiophyceae</taxon>
        <taxon>Chlorellales</taxon>
        <taxon>Chlorellaceae</taxon>
        <taxon>Apatococcus</taxon>
    </lineage>
</organism>
<name>A0AAW1SMK1_9CHLO</name>
<proteinExistence type="predicted"/>
<protein>
    <submittedName>
        <fullName evidence="1">Uncharacterized protein</fullName>
    </submittedName>
</protein>
<comment type="caution">
    <text evidence="1">The sequence shown here is derived from an EMBL/GenBank/DDBJ whole genome shotgun (WGS) entry which is preliminary data.</text>
</comment>
<keyword evidence="2" id="KW-1185">Reference proteome</keyword>